<feature type="transmembrane region" description="Helical" evidence="1">
    <location>
        <begin position="97"/>
        <end position="115"/>
    </location>
</feature>
<reference evidence="2" key="1">
    <citation type="submission" date="2021-02" db="EMBL/GenBank/DDBJ databases">
        <authorList>
            <person name="Nowell W R."/>
        </authorList>
    </citation>
    <scope>NUCLEOTIDE SEQUENCE</scope>
</reference>
<keyword evidence="1" id="KW-0812">Transmembrane</keyword>
<accession>A0A814YLW8</accession>
<evidence type="ECO:0000313" key="2">
    <source>
        <dbReference type="EMBL" id="CAF1232660.1"/>
    </source>
</evidence>
<evidence type="ECO:0000313" key="3">
    <source>
        <dbReference type="Proteomes" id="UP000663828"/>
    </source>
</evidence>
<protein>
    <submittedName>
        <fullName evidence="2">Uncharacterized protein</fullName>
    </submittedName>
</protein>
<gene>
    <name evidence="2" type="ORF">XAT740_LOCUS25308</name>
</gene>
<evidence type="ECO:0000256" key="1">
    <source>
        <dbReference type="SAM" id="Phobius"/>
    </source>
</evidence>
<dbReference type="EMBL" id="CAJNOR010001999">
    <property type="protein sequence ID" value="CAF1232660.1"/>
    <property type="molecule type" value="Genomic_DNA"/>
</dbReference>
<dbReference type="Proteomes" id="UP000663828">
    <property type="component" value="Unassembled WGS sequence"/>
</dbReference>
<keyword evidence="1" id="KW-0472">Membrane</keyword>
<name>A0A814YLW8_ADIRI</name>
<organism evidence="2 3">
    <name type="scientific">Adineta ricciae</name>
    <name type="common">Rotifer</name>
    <dbReference type="NCBI Taxonomy" id="249248"/>
    <lineage>
        <taxon>Eukaryota</taxon>
        <taxon>Metazoa</taxon>
        <taxon>Spiralia</taxon>
        <taxon>Gnathifera</taxon>
        <taxon>Rotifera</taxon>
        <taxon>Eurotatoria</taxon>
        <taxon>Bdelloidea</taxon>
        <taxon>Adinetida</taxon>
        <taxon>Adinetidae</taxon>
        <taxon>Adineta</taxon>
    </lineage>
</organism>
<keyword evidence="3" id="KW-1185">Reference proteome</keyword>
<proteinExistence type="predicted"/>
<comment type="caution">
    <text evidence="2">The sequence shown here is derived from an EMBL/GenBank/DDBJ whole genome shotgun (WGS) entry which is preliminary data.</text>
</comment>
<dbReference type="AlphaFoldDB" id="A0A814YLW8"/>
<keyword evidence="1" id="KW-1133">Transmembrane helix</keyword>
<sequence>MFVAVISYRLNVTLKSNHKKETRINFELIMGNVDCNCQCCTTQNCNPVFVGSRSLWFCSEPTTCTKNDCNTWYPSLCPKEGVTGQTRAVCNSNAQQTVSTASMIFSILAIALLLINH</sequence>